<dbReference type="SUPFAM" id="SSF51735">
    <property type="entry name" value="NAD(P)-binding Rossmann-fold domains"/>
    <property type="match status" value="1"/>
</dbReference>
<accession>A0ABP8JB98</accession>
<keyword evidence="2" id="KW-0560">Oxidoreductase</keyword>
<evidence type="ECO:0000256" key="1">
    <source>
        <dbReference type="ARBA" id="ARBA00006484"/>
    </source>
</evidence>
<dbReference type="PANTHER" id="PTHR43008">
    <property type="entry name" value="BENZIL REDUCTASE"/>
    <property type="match status" value="1"/>
</dbReference>
<evidence type="ECO:0000256" key="2">
    <source>
        <dbReference type="ARBA" id="ARBA00023002"/>
    </source>
</evidence>
<name>A0ABP8JB98_9MICO</name>
<gene>
    <name evidence="3" type="ORF">GCM10023167_12460</name>
</gene>
<protein>
    <submittedName>
        <fullName evidence="3">SDR family NAD(P)-dependent oxidoreductase</fullName>
    </submittedName>
</protein>
<dbReference type="RefSeq" id="WP_137319526.1">
    <property type="nucleotide sequence ID" value="NZ_BAABGL010000006.1"/>
</dbReference>
<dbReference type="Gene3D" id="3.40.50.720">
    <property type="entry name" value="NAD(P)-binding Rossmann-like Domain"/>
    <property type="match status" value="1"/>
</dbReference>
<dbReference type="Pfam" id="PF00106">
    <property type="entry name" value="adh_short"/>
    <property type="match status" value="1"/>
</dbReference>
<organism evidence="3 4">
    <name type="scientific">Brevibacterium pityocampae</name>
    <dbReference type="NCBI Taxonomy" id="506594"/>
    <lineage>
        <taxon>Bacteria</taxon>
        <taxon>Bacillati</taxon>
        <taxon>Actinomycetota</taxon>
        <taxon>Actinomycetes</taxon>
        <taxon>Micrococcales</taxon>
        <taxon>Brevibacteriaceae</taxon>
        <taxon>Brevibacterium</taxon>
    </lineage>
</organism>
<reference evidence="4" key="1">
    <citation type="journal article" date="2019" name="Int. J. Syst. Evol. Microbiol.">
        <title>The Global Catalogue of Microorganisms (GCM) 10K type strain sequencing project: providing services to taxonomists for standard genome sequencing and annotation.</title>
        <authorList>
            <consortium name="The Broad Institute Genomics Platform"/>
            <consortium name="The Broad Institute Genome Sequencing Center for Infectious Disease"/>
            <person name="Wu L."/>
            <person name="Ma J."/>
        </authorList>
    </citation>
    <scope>NUCLEOTIDE SEQUENCE [LARGE SCALE GENOMIC DNA]</scope>
    <source>
        <strain evidence="4">JCM 17808</strain>
    </source>
</reference>
<dbReference type="PRINTS" id="PR00081">
    <property type="entry name" value="GDHRDH"/>
</dbReference>
<sequence length="241" mass="25361">MRILITGSTDGLGRAGAASLLDDGHEVVVHARSPQRLAVVAELTSLGAEAIVGDLARPDEVASLAEDVSRFGPIDAVIHNAGIIDGPDVLPANVIAPYLLTALVPAARVIYLSSGMHRGGRAELTGIEQPGESVSYSDSKLLVTALMAAVARRRPDVISHAVDPGWVPTKMGGPSATDDLALGHVTQAWLAATDDPAARDSGGYWRHQRIEEPHPTVQDEQFQDELCAALERPTGVSLPRP</sequence>
<evidence type="ECO:0000313" key="3">
    <source>
        <dbReference type="EMBL" id="GAA4388067.1"/>
    </source>
</evidence>
<dbReference type="InterPro" id="IPR036291">
    <property type="entry name" value="NAD(P)-bd_dom_sf"/>
</dbReference>
<comment type="similarity">
    <text evidence="1">Belongs to the short-chain dehydrogenases/reductases (SDR) family.</text>
</comment>
<dbReference type="EMBL" id="BAABGL010000006">
    <property type="protein sequence ID" value="GAA4388067.1"/>
    <property type="molecule type" value="Genomic_DNA"/>
</dbReference>
<keyword evidence="4" id="KW-1185">Reference proteome</keyword>
<comment type="caution">
    <text evidence="3">The sequence shown here is derived from an EMBL/GenBank/DDBJ whole genome shotgun (WGS) entry which is preliminary data.</text>
</comment>
<proteinExistence type="inferred from homology"/>
<dbReference type="PANTHER" id="PTHR43008:SF4">
    <property type="entry name" value="CHAIN DEHYDROGENASE, PUTATIVE (AFU_ORTHOLOGUE AFUA_4G08710)-RELATED"/>
    <property type="match status" value="1"/>
</dbReference>
<evidence type="ECO:0000313" key="4">
    <source>
        <dbReference type="Proteomes" id="UP001500642"/>
    </source>
</evidence>
<dbReference type="Proteomes" id="UP001500642">
    <property type="component" value="Unassembled WGS sequence"/>
</dbReference>
<dbReference type="InterPro" id="IPR002347">
    <property type="entry name" value="SDR_fam"/>
</dbReference>